<evidence type="ECO:0000313" key="4">
    <source>
        <dbReference type="Proteomes" id="UP001212841"/>
    </source>
</evidence>
<reference evidence="3" key="1">
    <citation type="submission" date="2020-05" db="EMBL/GenBank/DDBJ databases">
        <title>Phylogenomic resolution of chytrid fungi.</title>
        <authorList>
            <person name="Stajich J.E."/>
            <person name="Amses K."/>
            <person name="Simmons R."/>
            <person name="Seto K."/>
            <person name="Myers J."/>
            <person name="Bonds A."/>
            <person name="Quandt C.A."/>
            <person name="Barry K."/>
            <person name="Liu P."/>
            <person name="Grigoriev I."/>
            <person name="Longcore J.E."/>
            <person name="James T.Y."/>
        </authorList>
    </citation>
    <scope>NUCLEOTIDE SEQUENCE</scope>
    <source>
        <strain evidence="3">JEL0318</strain>
    </source>
</reference>
<feature type="region of interest" description="Disordered" evidence="1">
    <location>
        <begin position="54"/>
        <end position="77"/>
    </location>
</feature>
<evidence type="ECO:0000256" key="1">
    <source>
        <dbReference type="SAM" id="MobiDB-lite"/>
    </source>
</evidence>
<keyword evidence="2" id="KW-0732">Signal</keyword>
<feature type="signal peptide" evidence="2">
    <location>
        <begin position="1"/>
        <end position="20"/>
    </location>
</feature>
<sequence length="98" mass="10745">MRLTTLPTTLLLSLLKPTHSLIVRHYYTRDCTGPFTDFTVDTLVTCTDLLKSIGERLTPPSSPPGTPGSGGSQRPVLTLHPIALHHSHRIAHLLRQTA</sequence>
<keyword evidence="4" id="KW-1185">Reference proteome</keyword>
<name>A0AAD5X5G8_9FUNG</name>
<evidence type="ECO:0000256" key="2">
    <source>
        <dbReference type="SAM" id="SignalP"/>
    </source>
</evidence>
<dbReference type="AlphaFoldDB" id="A0AAD5X5G8"/>
<gene>
    <name evidence="3" type="ORF">HK097_005624</name>
</gene>
<accession>A0AAD5X5G8</accession>
<comment type="caution">
    <text evidence="3">The sequence shown here is derived from an EMBL/GenBank/DDBJ whole genome shotgun (WGS) entry which is preliminary data.</text>
</comment>
<feature type="chain" id="PRO_5042154060" description="Secreted protein" evidence="2">
    <location>
        <begin position="21"/>
        <end position="98"/>
    </location>
</feature>
<protein>
    <recommendedName>
        <fullName evidence="5">Secreted protein</fullName>
    </recommendedName>
</protein>
<proteinExistence type="predicted"/>
<organism evidence="3 4">
    <name type="scientific">Rhizophlyctis rosea</name>
    <dbReference type="NCBI Taxonomy" id="64517"/>
    <lineage>
        <taxon>Eukaryota</taxon>
        <taxon>Fungi</taxon>
        <taxon>Fungi incertae sedis</taxon>
        <taxon>Chytridiomycota</taxon>
        <taxon>Chytridiomycota incertae sedis</taxon>
        <taxon>Chytridiomycetes</taxon>
        <taxon>Rhizophlyctidales</taxon>
        <taxon>Rhizophlyctidaceae</taxon>
        <taxon>Rhizophlyctis</taxon>
    </lineage>
</organism>
<evidence type="ECO:0008006" key="5">
    <source>
        <dbReference type="Google" id="ProtNLM"/>
    </source>
</evidence>
<evidence type="ECO:0000313" key="3">
    <source>
        <dbReference type="EMBL" id="KAJ3052804.1"/>
    </source>
</evidence>
<dbReference type="EMBL" id="JADGJD010000263">
    <property type="protein sequence ID" value="KAJ3052804.1"/>
    <property type="molecule type" value="Genomic_DNA"/>
</dbReference>
<dbReference type="Proteomes" id="UP001212841">
    <property type="component" value="Unassembled WGS sequence"/>
</dbReference>